<gene>
    <name evidence="2" type="ORF">UFOPK3268_01395</name>
</gene>
<feature type="transmembrane region" description="Helical" evidence="1">
    <location>
        <begin position="66"/>
        <end position="86"/>
    </location>
</feature>
<accession>A0A6J7C2P0</accession>
<keyword evidence="1" id="KW-0472">Membrane</keyword>
<evidence type="ECO:0000256" key="1">
    <source>
        <dbReference type="SAM" id="Phobius"/>
    </source>
</evidence>
<sequence length="178" mass="18397">MRHSGRVPSASIALCPPIPGSAATYDTEGIAAVLLADARLAAVRVLSPAMPDPESSDDERTRRAHWVAYLAVGLATSGAVAPVLLVTGGASGGLSPALGFSQKAARRAVSGYVLIDAAVPPAESRGGDWPDAPVHYLASPAAEPLEVNLARLRGWTVHDLESIDPRVLGDVILRIAII</sequence>
<protein>
    <submittedName>
        <fullName evidence="2">Unannotated protein</fullName>
    </submittedName>
</protein>
<proteinExistence type="predicted"/>
<organism evidence="2">
    <name type="scientific">freshwater metagenome</name>
    <dbReference type="NCBI Taxonomy" id="449393"/>
    <lineage>
        <taxon>unclassified sequences</taxon>
        <taxon>metagenomes</taxon>
        <taxon>ecological metagenomes</taxon>
    </lineage>
</organism>
<reference evidence="2" key="1">
    <citation type="submission" date="2020-05" db="EMBL/GenBank/DDBJ databases">
        <authorList>
            <person name="Chiriac C."/>
            <person name="Salcher M."/>
            <person name="Ghai R."/>
            <person name="Kavagutti S V."/>
        </authorList>
    </citation>
    <scope>NUCLEOTIDE SEQUENCE</scope>
</reference>
<name>A0A6J7C2P0_9ZZZZ</name>
<keyword evidence="1" id="KW-1133">Transmembrane helix</keyword>
<keyword evidence="1" id="KW-0812">Transmembrane</keyword>
<evidence type="ECO:0000313" key="2">
    <source>
        <dbReference type="EMBL" id="CAB4851880.1"/>
    </source>
</evidence>
<dbReference type="AlphaFoldDB" id="A0A6J7C2P0"/>
<dbReference type="EMBL" id="CAFBIZ010000202">
    <property type="protein sequence ID" value="CAB4851880.1"/>
    <property type="molecule type" value="Genomic_DNA"/>
</dbReference>